<accession>A0A226WQF5</accession>
<dbReference type="Proteomes" id="UP000214720">
    <property type="component" value="Unassembled WGS sequence"/>
</dbReference>
<feature type="domain" description="Carboxymuconolactone decarboxylase-like" evidence="1">
    <location>
        <begin position="74"/>
        <end position="140"/>
    </location>
</feature>
<dbReference type="EMBL" id="MTHB01000250">
    <property type="protein sequence ID" value="OXC73431.1"/>
    <property type="molecule type" value="Genomic_DNA"/>
</dbReference>
<dbReference type="AlphaFoldDB" id="A0A226WQF5"/>
<dbReference type="InterPro" id="IPR003779">
    <property type="entry name" value="CMD-like"/>
</dbReference>
<dbReference type="SUPFAM" id="SSF69118">
    <property type="entry name" value="AhpD-like"/>
    <property type="match status" value="1"/>
</dbReference>
<proteinExistence type="predicted"/>
<reference evidence="3" key="1">
    <citation type="submission" date="2017-01" db="EMBL/GenBank/DDBJ databases">
        <title>Genome Analysis of Deinococcus marmoris KOPRI26562.</title>
        <authorList>
            <person name="Kim J.H."/>
            <person name="Oh H.-M."/>
        </authorList>
    </citation>
    <scope>NUCLEOTIDE SEQUENCE [LARGE SCALE GENOMIC DNA]</scope>
    <source>
        <strain evidence="3">PAMC 26633</strain>
    </source>
</reference>
<dbReference type="Pfam" id="PF02627">
    <property type="entry name" value="CMD"/>
    <property type="match status" value="1"/>
</dbReference>
<sequence>MLCAGADFCAQATCANMASTMCHLTFTDKGDPMTNFIAHAIETAPEASKATLEAVKSAFGFVPNLQANMAESPELLAGYSALWDLFSKSTLTPHEQQVVYLTSNFENNCHYCMAGHTTLAKMIKVDEGVIAALRAGTEIPDAKLEALHRFTTLVVRERGFVADADVAAFISAGYTRQNVLEVVLGVATKVMSNYTNHIVHTKLDAFMEGNEWTKPVAVAA</sequence>
<dbReference type="InterPro" id="IPR029032">
    <property type="entry name" value="AhpD-like"/>
</dbReference>
<evidence type="ECO:0000259" key="1">
    <source>
        <dbReference type="Pfam" id="PF02627"/>
    </source>
</evidence>
<organism evidence="2 3">
    <name type="scientific">Caballeronia sordidicola</name>
    <name type="common">Burkholderia sordidicola</name>
    <dbReference type="NCBI Taxonomy" id="196367"/>
    <lineage>
        <taxon>Bacteria</taxon>
        <taxon>Pseudomonadati</taxon>
        <taxon>Pseudomonadota</taxon>
        <taxon>Betaproteobacteria</taxon>
        <taxon>Burkholderiales</taxon>
        <taxon>Burkholderiaceae</taxon>
        <taxon>Caballeronia</taxon>
    </lineage>
</organism>
<comment type="caution">
    <text evidence="2">The sequence shown here is derived from an EMBL/GenBank/DDBJ whole genome shotgun (WGS) entry which is preliminary data.</text>
</comment>
<evidence type="ECO:0000313" key="2">
    <source>
        <dbReference type="EMBL" id="OXC73431.1"/>
    </source>
</evidence>
<protein>
    <submittedName>
        <fullName evidence="2">Macrophage infectivity potentiator-related protein</fullName>
    </submittedName>
</protein>
<dbReference type="GO" id="GO:0051920">
    <property type="term" value="F:peroxiredoxin activity"/>
    <property type="evidence" value="ECO:0007669"/>
    <property type="project" value="InterPro"/>
</dbReference>
<name>A0A226WQF5_CABSO</name>
<dbReference type="Gene3D" id="1.20.1290.10">
    <property type="entry name" value="AhpD-like"/>
    <property type="match status" value="1"/>
</dbReference>
<gene>
    <name evidence="2" type="ORF">BSU04_36990</name>
</gene>
<dbReference type="PANTHER" id="PTHR35446:SF3">
    <property type="entry name" value="CMD DOMAIN-CONTAINING PROTEIN"/>
    <property type="match status" value="1"/>
</dbReference>
<dbReference type="PANTHER" id="PTHR35446">
    <property type="entry name" value="SI:CH211-175M2.5"/>
    <property type="match status" value="1"/>
</dbReference>
<evidence type="ECO:0000313" key="3">
    <source>
        <dbReference type="Proteomes" id="UP000214720"/>
    </source>
</evidence>